<dbReference type="AlphaFoldDB" id="A0A212L664"/>
<sequence length="442" mass="47057">MIMVATPVRTPAEQALAARYPAERTSLPGTADVIAIRDAAFGGVDRTGLPHRRVEDWKYTDLRARLKTFPPAAGAADVARILIAAPAVEGDKARRLVIANGRYRPELSDLKDLEPGLSVFSLATALEAGDAVVLAALKLDDGIAANTAVALNTAFMTDGLVITVAEGVEIARPVELVHIAEGEPAASTAVRHLITVGKGARLTLIETIESLDTVAHQSNVLTMIEVGEGAKVDHIRLQLEPDEAVSLTTLVARIDREANFDTFNAALGAGLARAQIFAEFAGRDAEAGFRGITMLSGRRHADTTLSLIHGAENCQSRELYKAVIDGEARSVFAGRIAVPAHAQKTDARMMTASLLLSEEAEADAKPELEIFADDVQCGHGATCGAIDDDLLFYLLSRGISKVEAESMLILAFLGEAIDEIQNQAVHDALIHRVEGWLKARAA</sequence>
<comment type="similarity">
    <text evidence="1">Belongs to the iron-sulfur cluster assembly SufBD family.</text>
</comment>
<evidence type="ECO:0000259" key="2">
    <source>
        <dbReference type="Pfam" id="PF01458"/>
    </source>
</evidence>
<accession>A0A212L664</accession>
<evidence type="ECO:0000313" key="4">
    <source>
        <dbReference type="EMBL" id="SCM73072.1"/>
    </source>
</evidence>
<evidence type="ECO:0000256" key="1">
    <source>
        <dbReference type="ARBA" id="ARBA00043967"/>
    </source>
</evidence>
<organism evidence="4">
    <name type="scientific">uncultured Pleomorphomonas sp</name>
    <dbReference type="NCBI Taxonomy" id="442121"/>
    <lineage>
        <taxon>Bacteria</taxon>
        <taxon>Pseudomonadati</taxon>
        <taxon>Pseudomonadota</taxon>
        <taxon>Alphaproteobacteria</taxon>
        <taxon>Hyphomicrobiales</taxon>
        <taxon>Pleomorphomonadaceae</taxon>
        <taxon>Pleomorphomonas</taxon>
        <taxon>environmental samples</taxon>
    </lineage>
</organism>
<dbReference type="Pfam" id="PF01458">
    <property type="entry name" value="SUFBD_core"/>
    <property type="match status" value="1"/>
</dbReference>
<dbReference type="InterPro" id="IPR055346">
    <property type="entry name" value="Fe-S_cluster_assembly_SufBD"/>
</dbReference>
<dbReference type="GO" id="GO:0016226">
    <property type="term" value="P:iron-sulfur cluster assembly"/>
    <property type="evidence" value="ECO:0007669"/>
    <property type="project" value="InterPro"/>
</dbReference>
<dbReference type="PANTHER" id="PTHR43575:SF1">
    <property type="entry name" value="PROTEIN ABCI7, CHLOROPLASTIC"/>
    <property type="match status" value="1"/>
</dbReference>
<dbReference type="PANTHER" id="PTHR43575">
    <property type="entry name" value="PROTEIN ABCI7, CHLOROPLASTIC"/>
    <property type="match status" value="1"/>
</dbReference>
<dbReference type="InterPro" id="IPR037284">
    <property type="entry name" value="SUF_FeS_clus_asmbl_SufBD_sf"/>
</dbReference>
<dbReference type="EMBL" id="FMJD01000002">
    <property type="protein sequence ID" value="SCM73072.1"/>
    <property type="molecule type" value="Genomic_DNA"/>
</dbReference>
<feature type="domain" description="SUF system FeS cluster assembly SufBD N-terminal" evidence="3">
    <location>
        <begin position="33"/>
        <end position="175"/>
    </location>
</feature>
<evidence type="ECO:0000259" key="3">
    <source>
        <dbReference type="Pfam" id="PF19295"/>
    </source>
</evidence>
<gene>
    <name evidence="4" type="ORF">KL86PLE_100818</name>
</gene>
<dbReference type="SUPFAM" id="SSF101960">
    <property type="entry name" value="Stabilizer of iron transporter SufD"/>
    <property type="match status" value="1"/>
</dbReference>
<dbReference type="InterPro" id="IPR011542">
    <property type="entry name" value="SUF_FeS_clus_asmbl_SufD"/>
</dbReference>
<proteinExistence type="inferred from homology"/>
<dbReference type="Pfam" id="PF19295">
    <property type="entry name" value="SufBD_N"/>
    <property type="match status" value="1"/>
</dbReference>
<protein>
    <submittedName>
        <fullName evidence="4">FeS assembly protein SufD</fullName>
    </submittedName>
</protein>
<dbReference type="InterPro" id="IPR045595">
    <property type="entry name" value="SufBD_N"/>
</dbReference>
<name>A0A212L664_9HYPH</name>
<dbReference type="InterPro" id="IPR000825">
    <property type="entry name" value="SUF_FeS_clus_asmbl_SufBD_core"/>
</dbReference>
<dbReference type="NCBIfam" id="TIGR01981">
    <property type="entry name" value="sufD"/>
    <property type="match status" value="1"/>
</dbReference>
<reference evidence="4" key="1">
    <citation type="submission" date="2016-08" db="EMBL/GenBank/DDBJ databases">
        <authorList>
            <person name="Seilhamer J.J."/>
        </authorList>
    </citation>
    <scope>NUCLEOTIDE SEQUENCE</scope>
    <source>
        <strain evidence="4">86</strain>
    </source>
</reference>
<feature type="domain" description="SUF system FeS cluster assembly SufBD core" evidence="2">
    <location>
        <begin position="186"/>
        <end position="412"/>
    </location>
</feature>